<dbReference type="Gene3D" id="3.40.50.10190">
    <property type="entry name" value="BRCT domain"/>
    <property type="match status" value="1"/>
</dbReference>
<dbReference type="GO" id="GO:0005634">
    <property type="term" value="C:nucleus"/>
    <property type="evidence" value="ECO:0007669"/>
    <property type="project" value="UniProtKB-SubCell"/>
</dbReference>
<dbReference type="OrthoDB" id="10249888at2759"/>
<reference evidence="10 11" key="1">
    <citation type="submission" date="2015-09" db="EMBL/GenBank/DDBJ databases">
        <title>Draft genome of the parasitic nematode Teladorsagia circumcincta isolate WARC Sus (inbred).</title>
        <authorList>
            <person name="Mitreva M."/>
        </authorList>
    </citation>
    <scope>NUCLEOTIDE SEQUENCE [LARGE SCALE GENOMIC DNA]</scope>
    <source>
        <strain evidence="10 11">S</strain>
    </source>
</reference>
<evidence type="ECO:0000256" key="3">
    <source>
        <dbReference type="ARBA" id="ARBA00022801"/>
    </source>
</evidence>
<dbReference type="GO" id="GO:0008420">
    <property type="term" value="F:RNA polymerase II CTD heptapeptide repeat phosphatase activity"/>
    <property type="evidence" value="ECO:0007669"/>
    <property type="project" value="InterPro"/>
</dbReference>
<dbReference type="InterPro" id="IPR036420">
    <property type="entry name" value="BRCT_dom_sf"/>
</dbReference>
<keyword evidence="4" id="KW-0904">Protein phosphatase</keyword>
<evidence type="ECO:0000256" key="6">
    <source>
        <dbReference type="ARBA" id="ARBA00040602"/>
    </source>
</evidence>
<dbReference type="FunFam" id="3.40.50.10190:FF:000007">
    <property type="entry name" value="RNA polymerase II subunit A C-terminal domain phosphatase"/>
    <property type="match status" value="1"/>
</dbReference>
<protein>
    <recommendedName>
        <fullName evidence="6">RNA polymerase II subunit A C-terminal domain phosphatase</fullName>
        <ecNumber evidence="2">3.1.3.16</ecNumber>
    </recommendedName>
</protein>
<evidence type="ECO:0000256" key="8">
    <source>
        <dbReference type="ARBA" id="ARBA00048336"/>
    </source>
</evidence>
<proteinExistence type="predicted"/>
<feature type="domain" description="BRCT" evidence="9">
    <location>
        <begin position="43"/>
        <end position="135"/>
    </location>
</feature>
<evidence type="ECO:0000256" key="7">
    <source>
        <dbReference type="ARBA" id="ARBA00047761"/>
    </source>
</evidence>
<feature type="non-terminal residue" evidence="10">
    <location>
        <position position="1"/>
    </location>
</feature>
<dbReference type="PROSITE" id="PS50172">
    <property type="entry name" value="BRCT"/>
    <property type="match status" value="1"/>
</dbReference>
<evidence type="ECO:0000313" key="10">
    <source>
        <dbReference type="EMBL" id="PIO58275.1"/>
    </source>
</evidence>
<dbReference type="EMBL" id="KZ361726">
    <property type="protein sequence ID" value="PIO58275.1"/>
    <property type="molecule type" value="Genomic_DNA"/>
</dbReference>
<dbReference type="InterPro" id="IPR039189">
    <property type="entry name" value="Fcp1"/>
</dbReference>
<evidence type="ECO:0000313" key="11">
    <source>
        <dbReference type="Proteomes" id="UP000230423"/>
    </source>
</evidence>
<keyword evidence="5" id="KW-0539">Nucleus</keyword>
<evidence type="ECO:0000256" key="4">
    <source>
        <dbReference type="ARBA" id="ARBA00022912"/>
    </source>
</evidence>
<dbReference type="AlphaFoldDB" id="A0A2G9TK21"/>
<comment type="subcellular location">
    <subcellularLocation>
        <location evidence="1">Nucleus</location>
    </subcellularLocation>
</comment>
<dbReference type="SMART" id="SM00292">
    <property type="entry name" value="BRCT"/>
    <property type="match status" value="1"/>
</dbReference>
<sequence length="178" mass="20300">DDAEHDRTLEHVERMLTDVHANFYQHYDRTKEIRDVKVVISYIKKQVLRDLVIVLSGVVPLGMKIEHSEAYRLCVQFGATVADQVTEQTTHLIAVRWGTTKVMAACKLGIPIVTPLWLYACVEKLLKADEKEFELTKDSKPPEGRPLGGKIIPELTSIDAMKKETIAAMEHEVWFRKS</sequence>
<organism evidence="10 11">
    <name type="scientific">Teladorsagia circumcincta</name>
    <name type="common">Brown stomach worm</name>
    <name type="synonym">Ostertagia circumcincta</name>
    <dbReference type="NCBI Taxonomy" id="45464"/>
    <lineage>
        <taxon>Eukaryota</taxon>
        <taxon>Metazoa</taxon>
        <taxon>Ecdysozoa</taxon>
        <taxon>Nematoda</taxon>
        <taxon>Chromadorea</taxon>
        <taxon>Rhabditida</taxon>
        <taxon>Rhabditina</taxon>
        <taxon>Rhabditomorpha</taxon>
        <taxon>Strongyloidea</taxon>
        <taxon>Trichostrongylidae</taxon>
        <taxon>Teladorsagia</taxon>
    </lineage>
</organism>
<dbReference type="InterPro" id="IPR001357">
    <property type="entry name" value="BRCT_dom"/>
</dbReference>
<evidence type="ECO:0000256" key="1">
    <source>
        <dbReference type="ARBA" id="ARBA00004123"/>
    </source>
</evidence>
<keyword evidence="11" id="KW-1185">Reference proteome</keyword>
<evidence type="ECO:0000256" key="5">
    <source>
        <dbReference type="ARBA" id="ARBA00023242"/>
    </source>
</evidence>
<keyword evidence="3" id="KW-0378">Hydrolase</keyword>
<evidence type="ECO:0000256" key="2">
    <source>
        <dbReference type="ARBA" id="ARBA00013081"/>
    </source>
</evidence>
<comment type="catalytic activity">
    <reaction evidence="7">
        <text>O-phospho-L-seryl-[protein] + H2O = L-seryl-[protein] + phosphate</text>
        <dbReference type="Rhea" id="RHEA:20629"/>
        <dbReference type="Rhea" id="RHEA-COMP:9863"/>
        <dbReference type="Rhea" id="RHEA-COMP:11604"/>
        <dbReference type="ChEBI" id="CHEBI:15377"/>
        <dbReference type="ChEBI" id="CHEBI:29999"/>
        <dbReference type="ChEBI" id="CHEBI:43474"/>
        <dbReference type="ChEBI" id="CHEBI:83421"/>
        <dbReference type="EC" id="3.1.3.16"/>
    </reaction>
</comment>
<dbReference type="PANTHER" id="PTHR23081:SF36">
    <property type="entry name" value="RNA POLYMERASE II SUBUNIT A C-TERMINAL DOMAIN PHOSPHATASE"/>
    <property type="match status" value="1"/>
</dbReference>
<dbReference type="Proteomes" id="UP000230423">
    <property type="component" value="Unassembled WGS sequence"/>
</dbReference>
<comment type="catalytic activity">
    <reaction evidence="8">
        <text>O-phospho-L-threonyl-[protein] + H2O = L-threonyl-[protein] + phosphate</text>
        <dbReference type="Rhea" id="RHEA:47004"/>
        <dbReference type="Rhea" id="RHEA-COMP:11060"/>
        <dbReference type="Rhea" id="RHEA-COMP:11605"/>
        <dbReference type="ChEBI" id="CHEBI:15377"/>
        <dbReference type="ChEBI" id="CHEBI:30013"/>
        <dbReference type="ChEBI" id="CHEBI:43474"/>
        <dbReference type="ChEBI" id="CHEBI:61977"/>
        <dbReference type="EC" id="3.1.3.16"/>
    </reaction>
</comment>
<dbReference type="SUPFAM" id="SSF52113">
    <property type="entry name" value="BRCT domain"/>
    <property type="match status" value="1"/>
</dbReference>
<accession>A0A2G9TK21</accession>
<dbReference type="CDD" id="cd17729">
    <property type="entry name" value="BRCT_CTDP1"/>
    <property type="match status" value="1"/>
</dbReference>
<dbReference type="PANTHER" id="PTHR23081">
    <property type="entry name" value="RNA POLYMERASE II CTD PHOSPHATASE"/>
    <property type="match status" value="1"/>
</dbReference>
<gene>
    <name evidence="10" type="ORF">TELCIR_20293</name>
</gene>
<dbReference type="EC" id="3.1.3.16" evidence="2"/>
<dbReference type="Pfam" id="PF00533">
    <property type="entry name" value="BRCT"/>
    <property type="match status" value="1"/>
</dbReference>
<evidence type="ECO:0000259" key="9">
    <source>
        <dbReference type="PROSITE" id="PS50172"/>
    </source>
</evidence>
<name>A0A2G9TK21_TELCI</name>